<dbReference type="Gene3D" id="3.90.580.10">
    <property type="entry name" value="Zinc finger, CHC2-type domain"/>
    <property type="match status" value="1"/>
</dbReference>
<keyword evidence="2" id="KW-1185">Reference proteome</keyword>
<dbReference type="AlphaFoldDB" id="A0A2T0U3X8"/>
<proteinExistence type="predicted"/>
<dbReference type="SUPFAM" id="SSF57783">
    <property type="entry name" value="Zinc beta-ribbon"/>
    <property type="match status" value="1"/>
</dbReference>
<evidence type="ECO:0000313" key="1">
    <source>
        <dbReference type="EMBL" id="PRY52629.1"/>
    </source>
</evidence>
<reference evidence="1 2" key="1">
    <citation type="submission" date="2018-03" db="EMBL/GenBank/DDBJ databases">
        <title>Genomic Encyclopedia of Type Strains, Phase III (KMG-III): the genomes of soil and plant-associated and newly described type strains.</title>
        <authorList>
            <person name="Whitman W."/>
        </authorList>
    </citation>
    <scope>NUCLEOTIDE SEQUENCE [LARGE SCALE GENOMIC DNA]</scope>
    <source>
        <strain evidence="1 2">CGMCC 1.9313</strain>
    </source>
</reference>
<dbReference type="GO" id="GO:0008270">
    <property type="term" value="F:zinc ion binding"/>
    <property type="evidence" value="ECO:0007669"/>
    <property type="project" value="InterPro"/>
</dbReference>
<organism evidence="1 2">
    <name type="scientific">Arcticibacter pallidicorallinus</name>
    <dbReference type="NCBI Taxonomy" id="1259464"/>
    <lineage>
        <taxon>Bacteria</taxon>
        <taxon>Pseudomonadati</taxon>
        <taxon>Bacteroidota</taxon>
        <taxon>Sphingobacteriia</taxon>
        <taxon>Sphingobacteriales</taxon>
        <taxon>Sphingobacteriaceae</taxon>
        <taxon>Arcticibacter</taxon>
    </lineage>
</organism>
<dbReference type="OrthoDB" id="8536512at2"/>
<dbReference type="GO" id="GO:0006260">
    <property type="term" value="P:DNA replication"/>
    <property type="evidence" value="ECO:0007669"/>
    <property type="project" value="InterPro"/>
</dbReference>
<dbReference type="GO" id="GO:0003677">
    <property type="term" value="F:DNA binding"/>
    <property type="evidence" value="ECO:0007669"/>
    <property type="project" value="InterPro"/>
</dbReference>
<dbReference type="Gene3D" id="3.40.1360.10">
    <property type="match status" value="1"/>
</dbReference>
<dbReference type="InterPro" id="IPR036977">
    <property type="entry name" value="DNA_primase_Znf_CHC2"/>
</dbReference>
<evidence type="ECO:0000313" key="2">
    <source>
        <dbReference type="Proteomes" id="UP000238034"/>
    </source>
</evidence>
<dbReference type="CDD" id="cd01029">
    <property type="entry name" value="TOPRIM_primases"/>
    <property type="match status" value="1"/>
</dbReference>
<protein>
    <submittedName>
        <fullName evidence="1">Toprim domain-containing protein</fullName>
    </submittedName>
</protein>
<name>A0A2T0U3X8_9SPHI</name>
<accession>A0A2T0U3X8</accession>
<gene>
    <name evidence="1" type="ORF">B0I27_10595</name>
</gene>
<comment type="caution">
    <text evidence="1">The sequence shown here is derived from an EMBL/GenBank/DDBJ whole genome shotgun (WGS) entry which is preliminary data.</text>
</comment>
<dbReference type="InterPro" id="IPR034154">
    <property type="entry name" value="TOPRIM_DnaG/twinkle"/>
</dbReference>
<dbReference type="Proteomes" id="UP000238034">
    <property type="component" value="Unassembled WGS sequence"/>
</dbReference>
<dbReference type="EMBL" id="PVTH01000005">
    <property type="protein sequence ID" value="PRY52629.1"/>
    <property type="molecule type" value="Genomic_DNA"/>
</dbReference>
<sequence length="286" mass="32423">MTSREINKSSIVDYLYTMSIKPERKMNGYYMYYSPIRPAEKTPSFKVSIGSNLWVDFGINEGGTLIDLILKLNPDYTVSKIVADFNKGIFSFHQLEGNNKLPIASKIKIIKTEPLRNCPGACTYLESRGIEFSKACDYVSGISYEMNGIVYRGIATKNINDGYNISSQNFKCATKQGVTFYSHNIGMSIIVTEGIMDLLSFIMLYPKQVGLHDLCVLNSVHNLAGIYHLLKNNNRIICFLDNDLAGDRATSLIENYSKANEISFFDYRRKYKGYKDLNDYLLGKPM</sequence>
<dbReference type="Pfam" id="PF13155">
    <property type="entry name" value="Toprim_2"/>
    <property type="match status" value="1"/>
</dbReference>